<sequence>MHKQSHIPKSQMLCSLISSRCSNHTIRLHGSEDKRLSLKYLPGISPRPRVSGAATYFTSSPSITSAKQTPSFPHVRHARPRCLNSLTCFKPTPTFHR</sequence>
<dbReference type="Gramene" id="Kaladp0424s0001.1.v1.1">
    <property type="protein sequence ID" value="Kaladp0424s0001.1.v1.1"/>
    <property type="gene ID" value="Kaladp0424s0001.v1.1"/>
</dbReference>
<organism evidence="1 2">
    <name type="scientific">Kalanchoe fedtschenkoi</name>
    <name type="common">Lavender scallops</name>
    <name type="synonym">South American air plant</name>
    <dbReference type="NCBI Taxonomy" id="63787"/>
    <lineage>
        <taxon>Eukaryota</taxon>
        <taxon>Viridiplantae</taxon>
        <taxon>Streptophyta</taxon>
        <taxon>Embryophyta</taxon>
        <taxon>Tracheophyta</taxon>
        <taxon>Spermatophyta</taxon>
        <taxon>Magnoliopsida</taxon>
        <taxon>eudicotyledons</taxon>
        <taxon>Gunneridae</taxon>
        <taxon>Pentapetalae</taxon>
        <taxon>Saxifragales</taxon>
        <taxon>Crassulaceae</taxon>
        <taxon>Kalanchoe</taxon>
    </lineage>
</organism>
<dbReference type="Proteomes" id="UP000594263">
    <property type="component" value="Unplaced"/>
</dbReference>
<accession>A0A7N0V967</accession>
<name>A0A7N0V967_KALFE</name>
<evidence type="ECO:0000313" key="2">
    <source>
        <dbReference type="Proteomes" id="UP000594263"/>
    </source>
</evidence>
<dbReference type="EnsemblPlants" id="Kaladp0424s0001.1.v1.1">
    <property type="protein sequence ID" value="Kaladp0424s0001.1.v1.1"/>
    <property type="gene ID" value="Kaladp0424s0001.v1.1"/>
</dbReference>
<dbReference type="AlphaFoldDB" id="A0A7N0V967"/>
<reference evidence="1" key="1">
    <citation type="submission" date="2021-01" db="UniProtKB">
        <authorList>
            <consortium name="EnsemblPlants"/>
        </authorList>
    </citation>
    <scope>IDENTIFICATION</scope>
</reference>
<keyword evidence="2" id="KW-1185">Reference proteome</keyword>
<protein>
    <submittedName>
        <fullName evidence="1">Uncharacterized protein</fullName>
    </submittedName>
</protein>
<proteinExistence type="predicted"/>
<evidence type="ECO:0000313" key="1">
    <source>
        <dbReference type="EnsemblPlants" id="Kaladp0424s0001.1.v1.1"/>
    </source>
</evidence>